<dbReference type="PANTHER" id="PTHR30006:SF2">
    <property type="entry name" value="ABC TRANSPORTER SUBSTRATE-BINDING PROTEIN"/>
    <property type="match status" value="1"/>
</dbReference>
<dbReference type="GO" id="GO:0015888">
    <property type="term" value="P:thiamine transport"/>
    <property type="evidence" value="ECO:0007669"/>
    <property type="project" value="TreeGrafter"/>
</dbReference>
<keyword evidence="1 3" id="KW-0732">Signal</keyword>
<dbReference type="GO" id="GO:0030976">
    <property type="term" value="F:thiamine pyrophosphate binding"/>
    <property type="evidence" value="ECO:0007669"/>
    <property type="project" value="TreeGrafter"/>
</dbReference>
<protein>
    <submittedName>
        <fullName evidence="4">ABC-type Fe3+ transport system, periplasmic component</fullName>
    </submittedName>
</protein>
<feature type="chain" id="PRO_5039306605" evidence="3">
    <location>
        <begin position="23"/>
        <end position="377"/>
    </location>
</feature>
<dbReference type="GO" id="GO:0030288">
    <property type="term" value="C:outer membrane-bounded periplasmic space"/>
    <property type="evidence" value="ECO:0007669"/>
    <property type="project" value="TreeGrafter"/>
</dbReference>
<sequence>MSRMMKTLVLLVLTCLVITACGGGNNNGNSGSGSETNSGSNSGNENTAGSGNGDSGEVKNEKLIVYTNSNSDGRGEWWIEQAKQAGFDIEIVGAGGADLTNRLIAEKNNPIADVVFGLNNIFYENLKKEGVLTKYVPSWAPQVWENLNDPEGYYHALVKQAIMIGYNEAEYTPETAPKSWQDLYTNEAFKGKYEAPTNLTRATSRLVVAGILMPYIDENGDLGISEEGWNELKKLYDNGQPMVEGEDLYANMAAGKIGIGTVVSGEKFKREAEYGVKVGVVGPEGGVPMVVEHIAIVNGTKKLDTAQRFVEWFGSAEMQGKFAAEFSAMPVIPEAADQAPDHIKQLFGNMKAQPLNWSFIAEHIDLWAEKIELQIIN</sequence>
<evidence type="ECO:0000256" key="3">
    <source>
        <dbReference type="SAM" id="SignalP"/>
    </source>
</evidence>
<dbReference type="RefSeq" id="WP_015253121.1">
    <property type="nucleotide sequence ID" value="NC_019897.1"/>
</dbReference>
<dbReference type="AlphaFoldDB" id="L0E7V6"/>
<evidence type="ECO:0000256" key="1">
    <source>
        <dbReference type="ARBA" id="ARBA00022729"/>
    </source>
</evidence>
<dbReference type="PANTHER" id="PTHR30006">
    <property type="entry name" value="THIAMINE-BINDING PERIPLASMIC PROTEIN-RELATED"/>
    <property type="match status" value="1"/>
</dbReference>
<evidence type="ECO:0000313" key="5">
    <source>
        <dbReference type="Proteomes" id="UP000010795"/>
    </source>
</evidence>
<dbReference type="Proteomes" id="UP000010795">
    <property type="component" value="Chromosome"/>
</dbReference>
<organism evidence="4 5">
    <name type="scientific">Thermobacillus composti (strain DSM 18247 / JCM 13945 / KWC4)</name>
    <dbReference type="NCBI Taxonomy" id="717605"/>
    <lineage>
        <taxon>Bacteria</taxon>
        <taxon>Bacillati</taxon>
        <taxon>Bacillota</taxon>
        <taxon>Bacilli</taxon>
        <taxon>Bacillales</taxon>
        <taxon>Paenibacillaceae</taxon>
        <taxon>Thermobacillus</taxon>
    </lineage>
</organism>
<feature type="region of interest" description="Disordered" evidence="2">
    <location>
        <begin position="26"/>
        <end position="56"/>
    </location>
</feature>
<dbReference type="Gene3D" id="3.40.190.10">
    <property type="entry name" value="Periplasmic binding protein-like II"/>
    <property type="match status" value="2"/>
</dbReference>
<name>L0E7V6_THECK</name>
<dbReference type="STRING" id="717605.Theco_0101"/>
<dbReference type="PROSITE" id="PS51257">
    <property type="entry name" value="PROKAR_LIPOPROTEIN"/>
    <property type="match status" value="1"/>
</dbReference>
<dbReference type="SUPFAM" id="SSF53850">
    <property type="entry name" value="Periplasmic binding protein-like II"/>
    <property type="match status" value="1"/>
</dbReference>
<gene>
    <name evidence="4" type="ordered locus">Theco_0101</name>
</gene>
<evidence type="ECO:0000313" key="4">
    <source>
        <dbReference type="EMBL" id="AGA56353.1"/>
    </source>
</evidence>
<proteinExistence type="predicted"/>
<dbReference type="KEGG" id="tco:Theco_0101"/>
<dbReference type="eggNOG" id="COG1840">
    <property type="taxonomic scope" value="Bacteria"/>
</dbReference>
<dbReference type="Pfam" id="PF13343">
    <property type="entry name" value="SBP_bac_6"/>
    <property type="match status" value="1"/>
</dbReference>
<feature type="compositionally biased region" description="Low complexity" evidence="2">
    <location>
        <begin position="27"/>
        <end position="49"/>
    </location>
</feature>
<dbReference type="GO" id="GO:0030975">
    <property type="term" value="F:thiamine binding"/>
    <property type="evidence" value="ECO:0007669"/>
    <property type="project" value="TreeGrafter"/>
</dbReference>
<dbReference type="EMBL" id="CP003255">
    <property type="protein sequence ID" value="AGA56353.1"/>
    <property type="molecule type" value="Genomic_DNA"/>
</dbReference>
<dbReference type="HOGENOM" id="CLU_026974_0_2_9"/>
<reference evidence="5" key="1">
    <citation type="submission" date="2012-01" db="EMBL/GenBank/DDBJ databases">
        <title>Complete sequence of chromosome of Thermobacillus composti KWC4.</title>
        <authorList>
            <person name="Lucas S."/>
            <person name="Han J."/>
            <person name="Lapidus A."/>
            <person name="Cheng J.-F."/>
            <person name="Goodwin L."/>
            <person name="Pitluck S."/>
            <person name="Peters L."/>
            <person name="Ovchinnikova G."/>
            <person name="Teshima H."/>
            <person name="Detter J.C."/>
            <person name="Han C."/>
            <person name="Tapia R."/>
            <person name="Land M."/>
            <person name="Hauser L."/>
            <person name="Kyrpides N."/>
            <person name="Ivanova N."/>
            <person name="Pagani I."/>
            <person name="Anderson I."/>
            <person name="Woyke T."/>
        </authorList>
    </citation>
    <scope>NUCLEOTIDE SEQUENCE [LARGE SCALE GENOMIC DNA]</scope>
    <source>
        <strain evidence="5">DSM 18247 / JCM 13945 / KWC4</strain>
    </source>
</reference>
<feature type="signal peptide" evidence="3">
    <location>
        <begin position="1"/>
        <end position="22"/>
    </location>
</feature>
<keyword evidence="5" id="KW-1185">Reference proteome</keyword>
<accession>L0E7V6</accession>
<evidence type="ECO:0000256" key="2">
    <source>
        <dbReference type="SAM" id="MobiDB-lite"/>
    </source>
</evidence>
<dbReference type="OrthoDB" id="179400at2"/>